<proteinExistence type="predicted"/>
<evidence type="ECO:0000313" key="1">
    <source>
        <dbReference type="EMBL" id="KAI3723619.1"/>
    </source>
</evidence>
<comment type="caution">
    <text evidence="1">The sequence shown here is derived from an EMBL/GenBank/DDBJ whole genome shotgun (WGS) entry which is preliminary data.</text>
</comment>
<evidence type="ECO:0000313" key="2">
    <source>
        <dbReference type="Proteomes" id="UP001055811"/>
    </source>
</evidence>
<dbReference type="Proteomes" id="UP001055811">
    <property type="component" value="Linkage Group LG06"/>
</dbReference>
<dbReference type="EMBL" id="CM042014">
    <property type="protein sequence ID" value="KAI3723619.1"/>
    <property type="molecule type" value="Genomic_DNA"/>
</dbReference>
<gene>
    <name evidence="1" type="ORF">L2E82_35363</name>
</gene>
<organism evidence="1 2">
    <name type="scientific">Cichorium intybus</name>
    <name type="common">Chicory</name>
    <dbReference type="NCBI Taxonomy" id="13427"/>
    <lineage>
        <taxon>Eukaryota</taxon>
        <taxon>Viridiplantae</taxon>
        <taxon>Streptophyta</taxon>
        <taxon>Embryophyta</taxon>
        <taxon>Tracheophyta</taxon>
        <taxon>Spermatophyta</taxon>
        <taxon>Magnoliopsida</taxon>
        <taxon>eudicotyledons</taxon>
        <taxon>Gunneridae</taxon>
        <taxon>Pentapetalae</taxon>
        <taxon>asterids</taxon>
        <taxon>campanulids</taxon>
        <taxon>Asterales</taxon>
        <taxon>Asteraceae</taxon>
        <taxon>Cichorioideae</taxon>
        <taxon>Cichorieae</taxon>
        <taxon>Cichoriinae</taxon>
        <taxon>Cichorium</taxon>
    </lineage>
</organism>
<sequence length="257" mass="28833">MLKIRIALPLKFSVTFTFQNLRPQITSFLFYLSSSPPSTTAIFQPEPSPSPPSTSELSPAEHIKFAKADVEDMRFLLFFAGTSSLFHHPSSPPSLVSYDSNSFLSASTVAIFHPHQAISKTETCGGVMRLIVGGGRAAETPETKGAVVLGVRTLSEGGRVGNFTREQKNFFCMEFRFTTRDNGMRAAFQLLHMVLEHSVWLEDGFDRARQLYLSYYRSILKSLERSTAHKLMIAMLDEDERFVEHTPNSLENLTLQT</sequence>
<protein>
    <submittedName>
        <fullName evidence="1">Uncharacterized protein</fullName>
    </submittedName>
</protein>
<reference evidence="1 2" key="2">
    <citation type="journal article" date="2022" name="Mol. Ecol. Resour.">
        <title>The genomes of chicory, endive, great burdock and yacon provide insights into Asteraceae paleo-polyploidization history and plant inulin production.</title>
        <authorList>
            <person name="Fan W."/>
            <person name="Wang S."/>
            <person name="Wang H."/>
            <person name="Wang A."/>
            <person name="Jiang F."/>
            <person name="Liu H."/>
            <person name="Zhao H."/>
            <person name="Xu D."/>
            <person name="Zhang Y."/>
        </authorList>
    </citation>
    <scope>NUCLEOTIDE SEQUENCE [LARGE SCALE GENOMIC DNA]</scope>
    <source>
        <strain evidence="2">cv. Punajuju</strain>
        <tissue evidence="1">Leaves</tissue>
    </source>
</reference>
<keyword evidence="2" id="KW-1185">Reference proteome</keyword>
<reference evidence="2" key="1">
    <citation type="journal article" date="2022" name="Mol. Ecol. Resour.">
        <title>The genomes of chicory, endive, great burdock and yacon provide insights into Asteraceae palaeo-polyploidization history and plant inulin production.</title>
        <authorList>
            <person name="Fan W."/>
            <person name="Wang S."/>
            <person name="Wang H."/>
            <person name="Wang A."/>
            <person name="Jiang F."/>
            <person name="Liu H."/>
            <person name="Zhao H."/>
            <person name="Xu D."/>
            <person name="Zhang Y."/>
        </authorList>
    </citation>
    <scope>NUCLEOTIDE SEQUENCE [LARGE SCALE GENOMIC DNA]</scope>
    <source>
        <strain evidence="2">cv. Punajuju</strain>
    </source>
</reference>
<accession>A0ACB9BNM4</accession>
<name>A0ACB9BNM4_CICIN</name>